<dbReference type="PANTHER" id="PTHR43394:SF1">
    <property type="entry name" value="ATP-BINDING CASSETTE SUB-FAMILY B MEMBER 10, MITOCHONDRIAL"/>
    <property type="match status" value="1"/>
</dbReference>
<feature type="compositionally biased region" description="Low complexity" evidence="7">
    <location>
        <begin position="621"/>
        <end position="634"/>
    </location>
</feature>
<dbReference type="SUPFAM" id="SSF52540">
    <property type="entry name" value="P-loop containing nucleoside triphosphate hydrolases"/>
    <property type="match status" value="1"/>
</dbReference>
<sequence length="643" mass="66453">MPQGPPPRFDPNRDFTLLEPLLPGDGSDGGEAAGHAGATEPKARAVTPRRLLGLAAGEAGPLALGCICLLVASLAQVGVPKLAGELIDVAIQASGGGSSPEEARRRTSSILLQIAAVVAASSLAGGGRSWLFQHAAERVMCRLRVRLFAALVLQEVGFFDRARTGELTNRLAEDSRVLRAVATTSVASALGSAAVMVLGLVLMFATSPLLTALTLAAIPPLFLTFWLYSRASRPLVRQQLAASARAAAVAEETFSSLRTVRSFAKEGAVQARYEGAQDAALSYALRSAALDACFFPLAGSLATGVVMAVLWYGAQLVIAGQLTAGALSAFVVYALFVATNAGALLGIASSVVQALGAAERVFELLDRQPRLDMQAGTQEPAGAPEGGDVRLQDVWFAYPSRPSIWVLRGLCLHVSPGRHVALVGASGGGKSTVVALVQRFYDPSRGADAPAERRAAAPHPARVPAPTSGAGGARTGGAASNERLEAAARVANAHDFIAALPQGYATEVGERGVRLSGGQKQRIAIARAVITDPRVLLLDEATSALDAESEHLVQEALERAAAGRTVLVIAHRLSTVRRADSVAVVQEGRIAEQGTHAQLLAAGGAYAALVQRQLLANEQPQQGQQAQQADGGVATAETQAGAA</sequence>
<dbReference type="GO" id="GO:0015421">
    <property type="term" value="F:ABC-type oligopeptide transporter activity"/>
    <property type="evidence" value="ECO:0007669"/>
    <property type="project" value="TreeGrafter"/>
</dbReference>
<feature type="transmembrane region" description="Helical" evidence="8">
    <location>
        <begin position="180"/>
        <end position="203"/>
    </location>
</feature>
<feature type="region of interest" description="Disordered" evidence="7">
    <location>
        <begin position="1"/>
        <end position="42"/>
    </location>
</feature>
<feature type="compositionally biased region" description="Low complexity" evidence="7">
    <location>
        <begin position="457"/>
        <end position="468"/>
    </location>
</feature>
<dbReference type="GO" id="GO:0005524">
    <property type="term" value="F:ATP binding"/>
    <property type="evidence" value="ECO:0007669"/>
    <property type="project" value="UniProtKB-KW"/>
</dbReference>
<keyword evidence="6 8" id="KW-0472">Membrane</keyword>
<dbReference type="PROSITE" id="PS50893">
    <property type="entry name" value="ABC_TRANSPORTER_2"/>
    <property type="match status" value="1"/>
</dbReference>
<evidence type="ECO:0000256" key="2">
    <source>
        <dbReference type="ARBA" id="ARBA00022692"/>
    </source>
</evidence>
<comment type="subcellular location">
    <subcellularLocation>
        <location evidence="1">Membrane</location>
        <topology evidence="1">Multi-pass membrane protein</topology>
    </subcellularLocation>
</comment>
<feature type="region of interest" description="Disordered" evidence="7">
    <location>
        <begin position="621"/>
        <end position="643"/>
    </location>
</feature>
<dbReference type="GO" id="GO:0005743">
    <property type="term" value="C:mitochondrial inner membrane"/>
    <property type="evidence" value="ECO:0007669"/>
    <property type="project" value="TreeGrafter"/>
</dbReference>
<feature type="transmembrane region" description="Helical" evidence="8">
    <location>
        <begin position="292"/>
        <end position="314"/>
    </location>
</feature>
<dbReference type="Proteomes" id="UP000239649">
    <property type="component" value="Unassembled WGS sequence"/>
</dbReference>
<dbReference type="GO" id="GO:0016887">
    <property type="term" value="F:ATP hydrolysis activity"/>
    <property type="evidence" value="ECO:0007669"/>
    <property type="project" value="InterPro"/>
</dbReference>
<dbReference type="Pfam" id="PF00005">
    <property type="entry name" value="ABC_tran"/>
    <property type="match status" value="1"/>
</dbReference>
<reference evidence="11 12" key="1">
    <citation type="journal article" date="2018" name="Plant J.">
        <title>Genome sequences of Chlorella sorokiniana UTEX 1602 and Micractinium conductrix SAG 241.80: implications to maltose excretion by a green alga.</title>
        <authorList>
            <person name="Arriola M.B."/>
            <person name="Velmurugan N."/>
            <person name="Zhang Y."/>
            <person name="Plunkett M.H."/>
            <person name="Hondzo H."/>
            <person name="Barney B.M."/>
        </authorList>
    </citation>
    <scope>NUCLEOTIDE SEQUENCE [LARGE SCALE GENOMIC DNA]</scope>
    <source>
        <strain evidence="11 12">SAG 241.80</strain>
    </source>
</reference>
<feature type="domain" description="ABC transmembrane type-1" evidence="10">
    <location>
        <begin position="63"/>
        <end position="353"/>
    </location>
</feature>
<evidence type="ECO:0000313" key="11">
    <source>
        <dbReference type="EMBL" id="PSC69076.1"/>
    </source>
</evidence>
<dbReference type="Gene3D" id="1.20.1560.10">
    <property type="entry name" value="ABC transporter type 1, transmembrane domain"/>
    <property type="match status" value="1"/>
</dbReference>
<keyword evidence="5 8" id="KW-1133">Transmembrane helix</keyword>
<dbReference type="EMBL" id="LHPF02000030">
    <property type="protein sequence ID" value="PSC69076.1"/>
    <property type="molecule type" value="Genomic_DNA"/>
</dbReference>
<dbReference type="GO" id="GO:0090374">
    <property type="term" value="P:oligopeptide export from mitochondrion"/>
    <property type="evidence" value="ECO:0007669"/>
    <property type="project" value="TreeGrafter"/>
</dbReference>
<evidence type="ECO:0000313" key="12">
    <source>
        <dbReference type="Proteomes" id="UP000239649"/>
    </source>
</evidence>
<evidence type="ECO:0000256" key="6">
    <source>
        <dbReference type="ARBA" id="ARBA00023136"/>
    </source>
</evidence>
<evidence type="ECO:0000259" key="9">
    <source>
        <dbReference type="PROSITE" id="PS50893"/>
    </source>
</evidence>
<feature type="transmembrane region" description="Helical" evidence="8">
    <location>
        <begin position="110"/>
        <end position="131"/>
    </location>
</feature>
<dbReference type="InterPro" id="IPR003593">
    <property type="entry name" value="AAA+_ATPase"/>
</dbReference>
<protein>
    <submittedName>
        <fullName evidence="11">ABC transporter permease</fullName>
    </submittedName>
</protein>
<dbReference type="PROSITE" id="PS50929">
    <property type="entry name" value="ABC_TM1F"/>
    <property type="match status" value="1"/>
</dbReference>
<comment type="caution">
    <text evidence="11">The sequence shown here is derived from an EMBL/GenBank/DDBJ whole genome shotgun (WGS) entry which is preliminary data.</text>
</comment>
<feature type="transmembrane region" description="Helical" evidence="8">
    <location>
        <begin position="326"/>
        <end position="352"/>
    </location>
</feature>
<dbReference type="SUPFAM" id="SSF90123">
    <property type="entry name" value="ABC transporter transmembrane region"/>
    <property type="match status" value="1"/>
</dbReference>
<evidence type="ECO:0000256" key="5">
    <source>
        <dbReference type="ARBA" id="ARBA00022989"/>
    </source>
</evidence>
<dbReference type="InterPro" id="IPR003439">
    <property type="entry name" value="ABC_transporter-like_ATP-bd"/>
</dbReference>
<evidence type="ECO:0000256" key="3">
    <source>
        <dbReference type="ARBA" id="ARBA00022741"/>
    </source>
</evidence>
<feature type="transmembrane region" description="Helical" evidence="8">
    <location>
        <begin position="209"/>
        <end position="228"/>
    </location>
</feature>
<keyword evidence="12" id="KW-1185">Reference proteome</keyword>
<keyword evidence="2 8" id="KW-0812">Transmembrane</keyword>
<accession>A0A2P6V4R1</accession>
<gene>
    <name evidence="11" type="ORF">C2E20_7387</name>
</gene>
<organism evidence="11 12">
    <name type="scientific">Micractinium conductrix</name>
    <dbReference type="NCBI Taxonomy" id="554055"/>
    <lineage>
        <taxon>Eukaryota</taxon>
        <taxon>Viridiplantae</taxon>
        <taxon>Chlorophyta</taxon>
        <taxon>core chlorophytes</taxon>
        <taxon>Trebouxiophyceae</taxon>
        <taxon>Chlorellales</taxon>
        <taxon>Chlorellaceae</taxon>
        <taxon>Chlorella clade</taxon>
        <taxon>Micractinium</taxon>
    </lineage>
</organism>
<feature type="domain" description="ABC transporter" evidence="9">
    <location>
        <begin position="389"/>
        <end position="612"/>
    </location>
</feature>
<dbReference type="OrthoDB" id="6500128at2759"/>
<dbReference type="PROSITE" id="PS00211">
    <property type="entry name" value="ABC_TRANSPORTER_1"/>
    <property type="match status" value="1"/>
</dbReference>
<dbReference type="FunFam" id="3.40.50.300:FF:002695">
    <property type="entry name" value="ABC multidrug transporter, putative"/>
    <property type="match status" value="1"/>
</dbReference>
<evidence type="ECO:0000256" key="7">
    <source>
        <dbReference type="SAM" id="MobiDB-lite"/>
    </source>
</evidence>
<dbReference type="Pfam" id="PF00664">
    <property type="entry name" value="ABC_membrane"/>
    <property type="match status" value="1"/>
</dbReference>
<dbReference type="InterPro" id="IPR039421">
    <property type="entry name" value="Type_1_exporter"/>
</dbReference>
<evidence type="ECO:0000259" key="10">
    <source>
        <dbReference type="PROSITE" id="PS50929"/>
    </source>
</evidence>
<dbReference type="InterPro" id="IPR036640">
    <property type="entry name" value="ABC1_TM_sf"/>
</dbReference>
<evidence type="ECO:0000256" key="1">
    <source>
        <dbReference type="ARBA" id="ARBA00004141"/>
    </source>
</evidence>
<dbReference type="PANTHER" id="PTHR43394">
    <property type="entry name" value="ATP-DEPENDENT PERMEASE MDL1, MITOCHONDRIAL"/>
    <property type="match status" value="1"/>
</dbReference>
<dbReference type="Gene3D" id="3.40.50.300">
    <property type="entry name" value="P-loop containing nucleotide triphosphate hydrolases"/>
    <property type="match status" value="1"/>
</dbReference>
<keyword evidence="4" id="KW-0067">ATP-binding</keyword>
<dbReference type="SMART" id="SM00382">
    <property type="entry name" value="AAA"/>
    <property type="match status" value="1"/>
</dbReference>
<dbReference type="InterPro" id="IPR017871">
    <property type="entry name" value="ABC_transporter-like_CS"/>
</dbReference>
<dbReference type="STRING" id="554055.A0A2P6V4R1"/>
<dbReference type="AlphaFoldDB" id="A0A2P6V4R1"/>
<dbReference type="InterPro" id="IPR011527">
    <property type="entry name" value="ABC1_TM_dom"/>
</dbReference>
<feature type="region of interest" description="Disordered" evidence="7">
    <location>
        <begin position="445"/>
        <end position="477"/>
    </location>
</feature>
<proteinExistence type="predicted"/>
<evidence type="ECO:0000256" key="4">
    <source>
        <dbReference type="ARBA" id="ARBA00022840"/>
    </source>
</evidence>
<keyword evidence="3" id="KW-0547">Nucleotide-binding</keyword>
<name>A0A2P6V4R1_9CHLO</name>
<evidence type="ECO:0000256" key="8">
    <source>
        <dbReference type="SAM" id="Phobius"/>
    </source>
</evidence>
<dbReference type="InterPro" id="IPR027417">
    <property type="entry name" value="P-loop_NTPase"/>
</dbReference>